<reference evidence="1" key="1">
    <citation type="submission" date="2020-08" db="EMBL/GenBank/DDBJ databases">
        <title>Multicomponent nature underlies the extraordinary mechanical properties of spider dragline silk.</title>
        <authorList>
            <person name="Kono N."/>
            <person name="Nakamura H."/>
            <person name="Mori M."/>
            <person name="Yoshida Y."/>
            <person name="Ohtoshi R."/>
            <person name="Malay A.D."/>
            <person name="Moran D.A.P."/>
            <person name="Tomita M."/>
            <person name="Numata K."/>
            <person name="Arakawa K."/>
        </authorList>
    </citation>
    <scope>NUCLEOTIDE SEQUENCE</scope>
</reference>
<evidence type="ECO:0000313" key="2">
    <source>
        <dbReference type="Proteomes" id="UP000887013"/>
    </source>
</evidence>
<comment type="caution">
    <text evidence="1">The sequence shown here is derived from an EMBL/GenBank/DDBJ whole genome shotgun (WGS) entry which is preliminary data.</text>
</comment>
<name>A0A8X6UE09_NEPPI</name>
<sequence length="171" mass="19836">MRPWEWARDLYSDEDRVKQKECEPVSTDECATERKIVIVHRERGAVKSWGIICSSATPCVCLAMATSSFVGNDSESSCLLHIYGIKQRRLALDKNRFRNQFIYLMPFLITPSLLYDLRNKWSVPYTKKQCPRTKMPRKIGGPIQYYHLSPRTHTATCRLFGESSSPHPRHD</sequence>
<gene>
    <name evidence="1" type="ORF">NPIL_185141</name>
</gene>
<dbReference type="Proteomes" id="UP000887013">
    <property type="component" value="Unassembled WGS sequence"/>
</dbReference>
<dbReference type="OrthoDB" id="6434329at2759"/>
<dbReference type="EMBL" id="BMAW01028489">
    <property type="protein sequence ID" value="GFU07623.1"/>
    <property type="molecule type" value="Genomic_DNA"/>
</dbReference>
<proteinExistence type="predicted"/>
<evidence type="ECO:0000313" key="1">
    <source>
        <dbReference type="EMBL" id="GFU07623.1"/>
    </source>
</evidence>
<accession>A0A8X6UE09</accession>
<protein>
    <submittedName>
        <fullName evidence="1">Uncharacterized protein</fullName>
    </submittedName>
</protein>
<dbReference type="AlphaFoldDB" id="A0A8X6UE09"/>
<keyword evidence="2" id="KW-1185">Reference proteome</keyword>
<organism evidence="1 2">
    <name type="scientific">Nephila pilipes</name>
    <name type="common">Giant wood spider</name>
    <name type="synonym">Nephila maculata</name>
    <dbReference type="NCBI Taxonomy" id="299642"/>
    <lineage>
        <taxon>Eukaryota</taxon>
        <taxon>Metazoa</taxon>
        <taxon>Ecdysozoa</taxon>
        <taxon>Arthropoda</taxon>
        <taxon>Chelicerata</taxon>
        <taxon>Arachnida</taxon>
        <taxon>Araneae</taxon>
        <taxon>Araneomorphae</taxon>
        <taxon>Entelegynae</taxon>
        <taxon>Araneoidea</taxon>
        <taxon>Nephilidae</taxon>
        <taxon>Nephila</taxon>
    </lineage>
</organism>